<dbReference type="Gramene" id="PNT74393">
    <property type="protein sequence ID" value="PNT74393"/>
    <property type="gene ID" value="BRADI_1g13973v3"/>
</dbReference>
<accession>A0A2K2DJD7</accession>
<keyword evidence="3" id="KW-1185">Reference proteome</keyword>
<dbReference type="EMBL" id="CM000880">
    <property type="protein sequence ID" value="PNT74393.1"/>
    <property type="molecule type" value="Genomic_DNA"/>
</dbReference>
<dbReference type="InParanoid" id="A0A2K2DJD7"/>
<dbReference type="AlphaFoldDB" id="A0A2K2DJD7"/>
<reference evidence="1 2" key="1">
    <citation type="journal article" date="2010" name="Nature">
        <title>Genome sequencing and analysis of the model grass Brachypodium distachyon.</title>
        <authorList>
            <consortium name="International Brachypodium Initiative"/>
        </authorList>
    </citation>
    <scope>NUCLEOTIDE SEQUENCE [LARGE SCALE GENOMIC DNA]</scope>
    <source>
        <strain evidence="1 2">Bd21</strain>
    </source>
</reference>
<dbReference type="Proteomes" id="UP000008810">
    <property type="component" value="Chromosome 1"/>
</dbReference>
<reference evidence="2" key="3">
    <citation type="submission" date="2018-08" db="UniProtKB">
        <authorList>
            <consortium name="EnsemblPlants"/>
        </authorList>
    </citation>
    <scope>IDENTIFICATION</scope>
    <source>
        <strain evidence="2">cv. Bd21</strain>
    </source>
</reference>
<protein>
    <submittedName>
        <fullName evidence="1 2">Uncharacterized protein</fullName>
    </submittedName>
</protein>
<name>A0A2K2DJD7_BRADI</name>
<proteinExistence type="predicted"/>
<evidence type="ECO:0000313" key="2">
    <source>
        <dbReference type="EnsemblPlants" id="PNT74393"/>
    </source>
</evidence>
<organism evidence="1">
    <name type="scientific">Brachypodium distachyon</name>
    <name type="common">Purple false brome</name>
    <name type="synonym">Trachynia distachya</name>
    <dbReference type="NCBI Taxonomy" id="15368"/>
    <lineage>
        <taxon>Eukaryota</taxon>
        <taxon>Viridiplantae</taxon>
        <taxon>Streptophyta</taxon>
        <taxon>Embryophyta</taxon>
        <taxon>Tracheophyta</taxon>
        <taxon>Spermatophyta</taxon>
        <taxon>Magnoliopsida</taxon>
        <taxon>Liliopsida</taxon>
        <taxon>Poales</taxon>
        <taxon>Poaceae</taxon>
        <taxon>BOP clade</taxon>
        <taxon>Pooideae</taxon>
        <taxon>Stipodae</taxon>
        <taxon>Brachypodieae</taxon>
        <taxon>Brachypodium</taxon>
    </lineage>
</organism>
<gene>
    <name evidence="1" type="ORF">BRADI_1g13973v3</name>
</gene>
<dbReference type="EnsemblPlants" id="PNT74393">
    <property type="protein sequence ID" value="PNT74393"/>
    <property type="gene ID" value="BRADI_1g13973v3"/>
</dbReference>
<evidence type="ECO:0000313" key="1">
    <source>
        <dbReference type="EMBL" id="PNT74393.1"/>
    </source>
</evidence>
<evidence type="ECO:0000313" key="3">
    <source>
        <dbReference type="Proteomes" id="UP000008810"/>
    </source>
</evidence>
<sequence length="96" mass="10945">MGCSILPYLVKTHPCPRRDLGPCLPTLHRTARMHVFVTPLGLRCLLISDGSHICTVKKKRRFWIHHTYLYMQCNHAAGAGAAEKAAFPWHFVRAHK</sequence>
<reference evidence="1" key="2">
    <citation type="submission" date="2017-06" db="EMBL/GenBank/DDBJ databases">
        <title>WGS assembly of Brachypodium distachyon.</title>
        <authorList>
            <consortium name="The International Brachypodium Initiative"/>
            <person name="Lucas S."/>
            <person name="Harmon-Smith M."/>
            <person name="Lail K."/>
            <person name="Tice H."/>
            <person name="Grimwood J."/>
            <person name="Bruce D."/>
            <person name="Barry K."/>
            <person name="Shu S."/>
            <person name="Lindquist E."/>
            <person name="Wang M."/>
            <person name="Pitluck S."/>
            <person name="Vogel J.P."/>
            <person name="Garvin D.F."/>
            <person name="Mockler T.C."/>
            <person name="Schmutz J."/>
            <person name="Rokhsar D."/>
            <person name="Bevan M.W."/>
        </authorList>
    </citation>
    <scope>NUCLEOTIDE SEQUENCE</scope>
    <source>
        <strain evidence="1">Bd21</strain>
    </source>
</reference>